<keyword evidence="11" id="KW-0749">Sporulation</keyword>
<evidence type="ECO:0000256" key="2">
    <source>
        <dbReference type="ARBA" id="ARBA00004651"/>
    </source>
</evidence>
<dbReference type="InterPro" id="IPR003594">
    <property type="entry name" value="HATPase_dom"/>
</dbReference>
<dbReference type="PROSITE" id="PS50109">
    <property type="entry name" value="HIS_KIN"/>
    <property type="match status" value="1"/>
</dbReference>
<organism evidence="19 20">
    <name type="scientific">Bacillus mycoides</name>
    <dbReference type="NCBI Taxonomy" id="1405"/>
    <lineage>
        <taxon>Bacteria</taxon>
        <taxon>Bacillati</taxon>
        <taxon>Bacillota</taxon>
        <taxon>Bacilli</taxon>
        <taxon>Bacillales</taxon>
        <taxon>Bacillaceae</taxon>
        <taxon>Bacillus</taxon>
        <taxon>Bacillus cereus group</taxon>
    </lineage>
</organism>
<dbReference type="CDD" id="cd00082">
    <property type="entry name" value="HisKA"/>
    <property type="match status" value="1"/>
</dbReference>
<dbReference type="Gene3D" id="3.30.450.20">
    <property type="entry name" value="PAS domain"/>
    <property type="match status" value="3"/>
</dbReference>
<dbReference type="AlphaFoldDB" id="A0A109GCU9"/>
<evidence type="ECO:0000256" key="8">
    <source>
        <dbReference type="ARBA" id="ARBA00022741"/>
    </source>
</evidence>
<gene>
    <name evidence="19" type="ORF">AWW70_01620</name>
</gene>
<evidence type="ECO:0000256" key="6">
    <source>
        <dbReference type="ARBA" id="ARBA00022679"/>
    </source>
</evidence>
<dbReference type="SMART" id="SM00388">
    <property type="entry name" value="HisKA"/>
    <property type="match status" value="1"/>
</dbReference>
<dbReference type="SUPFAM" id="SSF55785">
    <property type="entry name" value="PYP-like sensor domain (PAS domain)"/>
    <property type="match status" value="3"/>
</dbReference>
<feature type="transmembrane region" description="Helical" evidence="15">
    <location>
        <begin position="33"/>
        <end position="55"/>
    </location>
</feature>
<dbReference type="InterPro" id="IPR003661">
    <property type="entry name" value="HisK_dim/P_dom"/>
</dbReference>
<dbReference type="PRINTS" id="PR00344">
    <property type="entry name" value="BCTRLSENSOR"/>
</dbReference>
<dbReference type="Gene3D" id="1.10.287.130">
    <property type="match status" value="1"/>
</dbReference>
<feature type="transmembrane region" description="Helical" evidence="15">
    <location>
        <begin position="7"/>
        <end position="27"/>
    </location>
</feature>
<dbReference type="InterPro" id="IPR004358">
    <property type="entry name" value="Sig_transdc_His_kin-like_C"/>
</dbReference>
<dbReference type="GO" id="GO:0071555">
    <property type="term" value="P:cell wall organization"/>
    <property type="evidence" value="ECO:0007669"/>
    <property type="project" value="InterPro"/>
</dbReference>
<dbReference type="Gene3D" id="3.30.565.10">
    <property type="entry name" value="Histidine kinase-like ATPase, C-terminal domain"/>
    <property type="match status" value="1"/>
</dbReference>
<dbReference type="SMART" id="SM00387">
    <property type="entry name" value="HATPase_c"/>
    <property type="match status" value="1"/>
</dbReference>
<evidence type="ECO:0000259" key="18">
    <source>
        <dbReference type="PROSITE" id="PS50113"/>
    </source>
</evidence>
<keyword evidence="14 15" id="KW-0472">Membrane</keyword>
<keyword evidence="10" id="KW-0067">ATP-binding</keyword>
<comment type="catalytic activity">
    <reaction evidence="1">
        <text>ATP + protein L-histidine = ADP + protein N-phospho-L-histidine.</text>
        <dbReference type="EC" id="2.7.13.3"/>
    </reaction>
</comment>
<evidence type="ECO:0000256" key="12">
    <source>
        <dbReference type="ARBA" id="ARBA00022989"/>
    </source>
</evidence>
<keyword evidence="12 15" id="KW-1133">Transmembrane helix</keyword>
<evidence type="ECO:0000259" key="16">
    <source>
        <dbReference type="PROSITE" id="PS50109"/>
    </source>
</evidence>
<dbReference type="SUPFAM" id="SSF47384">
    <property type="entry name" value="Homodimeric domain of signal transducing histidine kinase"/>
    <property type="match status" value="1"/>
</dbReference>
<feature type="domain" description="PAC" evidence="18">
    <location>
        <begin position="403"/>
        <end position="455"/>
    </location>
</feature>
<accession>A0A109GCU9</accession>
<reference evidence="19 20" key="1">
    <citation type="submission" date="2016-01" db="EMBL/GenBank/DDBJ databases">
        <authorList>
            <person name="McClelland M."/>
            <person name="Jain A."/>
            <person name="Saraogi P."/>
            <person name="Mendelson R."/>
            <person name="Westerman R."/>
            <person name="SanMiguel P."/>
            <person name="Csonka L."/>
        </authorList>
    </citation>
    <scope>NUCLEOTIDE SEQUENCE [LARGE SCALE GENOMIC DNA]</scope>
    <source>
        <strain evidence="19 20">PE8-15</strain>
    </source>
</reference>
<dbReference type="Pfam" id="PF00512">
    <property type="entry name" value="HisKA"/>
    <property type="match status" value="1"/>
</dbReference>
<evidence type="ECO:0000256" key="4">
    <source>
        <dbReference type="ARBA" id="ARBA00022475"/>
    </source>
</evidence>
<dbReference type="InterPro" id="IPR011620">
    <property type="entry name" value="Sig_transdc_His_kinase_LytS_TM"/>
</dbReference>
<evidence type="ECO:0000256" key="15">
    <source>
        <dbReference type="SAM" id="Phobius"/>
    </source>
</evidence>
<dbReference type="Proteomes" id="UP000065797">
    <property type="component" value="Unassembled WGS sequence"/>
</dbReference>
<keyword evidence="5" id="KW-0597">Phosphoprotein</keyword>
<dbReference type="EMBL" id="LRPH01000044">
    <property type="protein sequence ID" value="KWU64308.1"/>
    <property type="molecule type" value="Genomic_DNA"/>
</dbReference>
<dbReference type="InterPro" id="IPR036097">
    <property type="entry name" value="HisK_dim/P_sf"/>
</dbReference>
<dbReference type="GO" id="GO:0030435">
    <property type="term" value="P:sporulation resulting in formation of a cellular spore"/>
    <property type="evidence" value="ECO:0007669"/>
    <property type="project" value="UniProtKB-KW"/>
</dbReference>
<evidence type="ECO:0000256" key="9">
    <source>
        <dbReference type="ARBA" id="ARBA00022777"/>
    </source>
</evidence>
<dbReference type="PROSITE" id="PS50112">
    <property type="entry name" value="PAS"/>
    <property type="match status" value="2"/>
</dbReference>
<evidence type="ECO:0000256" key="13">
    <source>
        <dbReference type="ARBA" id="ARBA00023012"/>
    </source>
</evidence>
<evidence type="ECO:0000256" key="1">
    <source>
        <dbReference type="ARBA" id="ARBA00000085"/>
    </source>
</evidence>
<dbReference type="GO" id="GO:0005886">
    <property type="term" value="C:plasma membrane"/>
    <property type="evidence" value="ECO:0007669"/>
    <property type="project" value="UniProtKB-SubCell"/>
</dbReference>
<feature type="domain" description="PAS" evidence="17">
    <location>
        <begin position="327"/>
        <end position="400"/>
    </location>
</feature>
<dbReference type="Pfam" id="PF13426">
    <property type="entry name" value="PAS_9"/>
    <property type="match status" value="1"/>
</dbReference>
<evidence type="ECO:0000256" key="11">
    <source>
        <dbReference type="ARBA" id="ARBA00022969"/>
    </source>
</evidence>
<evidence type="ECO:0000256" key="7">
    <source>
        <dbReference type="ARBA" id="ARBA00022692"/>
    </source>
</evidence>
<comment type="caution">
    <text evidence="19">The sequence shown here is derived from an EMBL/GenBank/DDBJ whole genome shotgun (WGS) entry which is preliminary data.</text>
</comment>
<keyword evidence="13" id="KW-0902">Two-component regulatory system</keyword>
<dbReference type="RefSeq" id="WP_060750142.1">
    <property type="nucleotide sequence ID" value="NZ_LRPH01000044.1"/>
</dbReference>
<dbReference type="SUPFAM" id="SSF55874">
    <property type="entry name" value="ATPase domain of HSP90 chaperone/DNA topoisomerase II/histidine kinase"/>
    <property type="match status" value="1"/>
</dbReference>
<dbReference type="GO" id="GO:0005524">
    <property type="term" value="F:ATP binding"/>
    <property type="evidence" value="ECO:0007669"/>
    <property type="project" value="UniProtKB-KW"/>
</dbReference>
<evidence type="ECO:0000256" key="3">
    <source>
        <dbReference type="ARBA" id="ARBA00012438"/>
    </source>
</evidence>
<evidence type="ECO:0000256" key="5">
    <source>
        <dbReference type="ARBA" id="ARBA00022553"/>
    </source>
</evidence>
<dbReference type="PROSITE" id="PS50113">
    <property type="entry name" value="PAC"/>
    <property type="match status" value="2"/>
</dbReference>
<protein>
    <recommendedName>
        <fullName evidence="3">histidine kinase</fullName>
        <ecNumber evidence="3">2.7.13.3</ecNumber>
    </recommendedName>
</protein>
<evidence type="ECO:0000313" key="19">
    <source>
        <dbReference type="EMBL" id="KWU64308.1"/>
    </source>
</evidence>
<feature type="transmembrane region" description="Helical" evidence="15">
    <location>
        <begin position="67"/>
        <end position="94"/>
    </location>
</feature>
<evidence type="ECO:0000313" key="20">
    <source>
        <dbReference type="Proteomes" id="UP000065797"/>
    </source>
</evidence>
<proteinExistence type="predicted"/>
<dbReference type="InterPro" id="IPR000700">
    <property type="entry name" value="PAS-assoc_C"/>
</dbReference>
<dbReference type="InterPro" id="IPR005467">
    <property type="entry name" value="His_kinase_dom"/>
</dbReference>
<dbReference type="EC" id="2.7.13.3" evidence="3"/>
<dbReference type="GO" id="GO:0000155">
    <property type="term" value="F:phosphorelay sensor kinase activity"/>
    <property type="evidence" value="ECO:0007669"/>
    <property type="project" value="InterPro"/>
</dbReference>
<dbReference type="SMART" id="SM00091">
    <property type="entry name" value="PAS"/>
    <property type="match status" value="2"/>
</dbReference>
<dbReference type="FunFam" id="1.10.287.130:FF:000040">
    <property type="entry name" value="PAS domain-containing sensor histidine kinase"/>
    <property type="match status" value="1"/>
</dbReference>
<keyword evidence="4" id="KW-1003">Cell membrane</keyword>
<feature type="transmembrane region" description="Helical" evidence="15">
    <location>
        <begin position="100"/>
        <end position="117"/>
    </location>
</feature>
<keyword evidence="7 15" id="KW-0812">Transmembrane</keyword>
<dbReference type="InterPro" id="IPR013656">
    <property type="entry name" value="PAS_4"/>
</dbReference>
<keyword evidence="8" id="KW-0547">Nucleotide-binding</keyword>
<dbReference type="PANTHER" id="PTHR43065">
    <property type="entry name" value="SENSOR HISTIDINE KINASE"/>
    <property type="match status" value="1"/>
</dbReference>
<dbReference type="InterPro" id="IPR000014">
    <property type="entry name" value="PAS"/>
</dbReference>
<evidence type="ECO:0000256" key="14">
    <source>
        <dbReference type="ARBA" id="ARBA00023136"/>
    </source>
</evidence>
<sequence>MLFTGFFINLSIFSFLSSSAIFIQVFIRKTDHKFIHLFQGTYAGIVAAILMIFNFKHMGLFYDLRAVPLIISFIYFGRTAGWITLMFILFMRIFYLGGDWGPALIAALGIATIYTIFKTYLKNIHPFKSVFLYLAAYLAIIHWVFGFFFPSIPLMLLDIQGTLFISCGLLIGIFLLESYQKLYSLTENLAKANEILLESKRELRDTVHELQGGIFKFKKVNGYFIHTLCDGQLFYQHGFHSEQVVGKSLPSIDPSIIPFHLVPRLLKYYQQAWDGEEVTFELPWPNDETIILVYLRPVKREGTVIEVVGSTVDITKRKNVENELKVTKERLESFVNHNVDAITIFDLDGHVIQANKAYEKIFGWSEKESLGKKLPCIPDFLMNETLELIKNINNNNIQEPVITRLETVRQRKDKTLIDVNVTVSPILDLRGNVIALSGICRDISERKQAERERHQLHQQLSDSEMKYRALIEQATDAVYVVELNEDQFPTRFIEVNPVACKRFGYSREELLSMPFPSNVPPDSPMVQGIIGKIREGQTAFTLQDEFVFPNGKTMTIEISVRVFNLNGKKVFLSISRDITERLKTEELLRKSEKLAVVGQLSTAIAHEIKNPLTAMKGFMQLLKSMENKNTDHYIDIVLSEVERIDSITNEFMTLAKPEALEIKTNDLNVLIKQIVMLLEPQAIMNCIQITTKFTSDTSFILCEGNQLKQAFINILKNAIEATSMGGEVLIQIEYAPDKNQVNIQFTDYGCGIEKERLPYLGEPFYSIKENGIGLGLMICYKIIEKHQGKILIESEVGKGTTVNINLPISTLEIENAYSSS</sequence>
<dbReference type="InterPro" id="IPR035965">
    <property type="entry name" value="PAS-like_dom_sf"/>
</dbReference>
<dbReference type="CDD" id="cd00130">
    <property type="entry name" value="PAS"/>
    <property type="match status" value="2"/>
</dbReference>
<dbReference type="Pfam" id="PF07694">
    <property type="entry name" value="5TM-5TMR_LYT"/>
    <property type="match status" value="1"/>
</dbReference>
<keyword evidence="9 19" id="KW-0418">Kinase</keyword>
<feature type="domain" description="Histidine kinase" evidence="16">
    <location>
        <begin position="603"/>
        <end position="810"/>
    </location>
</feature>
<dbReference type="NCBIfam" id="TIGR00229">
    <property type="entry name" value="sensory_box"/>
    <property type="match status" value="2"/>
</dbReference>
<dbReference type="InterPro" id="IPR036890">
    <property type="entry name" value="HATPase_C_sf"/>
</dbReference>
<feature type="domain" description="PAS" evidence="17">
    <location>
        <begin position="463"/>
        <end position="512"/>
    </location>
</feature>
<feature type="transmembrane region" description="Helical" evidence="15">
    <location>
        <begin position="129"/>
        <end position="149"/>
    </location>
</feature>
<dbReference type="Pfam" id="PF08448">
    <property type="entry name" value="PAS_4"/>
    <property type="match status" value="2"/>
</dbReference>
<dbReference type="Pfam" id="PF02518">
    <property type="entry name" value="HATPase_c"/>
    <property type="match status" value="1"/>
</dbReference>
<evidence type="ECO:0000256" key="10">
    <source>
        <dbReference type="ARBA" id="ARBA00022840"/>
    </source>
</evidence>
<feature type="domain" description="PAC" evidence="18">
    <location>
        <begin position="540"/>
        <end position="590"/>
    </location>
</feature>
<comment type="subcellular location">
    <subcellularLocation>
        <location evidence="2">Cell membrane</location>
        <topology evidence="2">Multi-pass membrane protein</topology>
    </subcellularLocation>
</comment>
<dbReference type="SMART" id="SM00086">
    <property type="entry name" value="PAC"/>
    <property type="match status" value="2"/>
</dbReference>
<dbReference type="PANTHER" id="PTHR43065:SF34">
    <property type="entry name" value="SPORULATION KINASE A"/>
    <property type="match status" value="1"/>
</dbReference>
<keyword evidence="6" id="KW-0808">Transferase</keyword>
<dbReference type="InterPro" id="IPR001610">
    <property type="entry name" value="PAC"/>
</dbReference>
<evidence type="ECO:0000259" key="17">
    <source>
        <dbReference type="PROSITE" id="PS50112"/>
    </source>
</evidence>
<name>A0A109GCU9_BACMY</name>